<evidence type="ECO:0000259" key="1">
    <source>
        <dbReference type="Pfam" id="PF00535"/>
    </source>
</evidence>
<sequence>MKVNILMATYNGERFLAEQIESIQAQTFTEWNLFIRDDGSTDGTRQIIKQYADTDSRITFINSAETENVGVIKSFFMLVKHREADYYFFSDQDDIWLPEKIELTLAEAQNHVQTDPLMVYTDLKVVNQQLEVINDSMIRSQSHHANTELLQELTENTVTGGTAMINHALAEYWTVTENLLMHDWYLALLATALGKLVYIDQPTELYRQHDNNVLGARTWSKRLYKWMRPHLLFSKYWELIIASQLQAKHLLDLNIATEKKDIIEKFINLQRYDFLERISVLKNYGFRKNRMFHTIVFRTLLITKFAYKE</sequence>
<comment type="caution">
    <text evidence="2">The sequence shown here is derived from an EMBL/GenBank/DDBJ whole genome shotgun (WGS) entry which is preliminary data.</text>
</comment>
<accession>A0ABW0UF26</accession>
<dbReference type="EMBL" id="JBHSOJ010000016">
    <property type="protein sequence ID" value="MFC5630939.1"/>
    <property type="molecule type" value="Genomic_DNA"/>
</dbReference>
<name>A0ABW0UF26_9STRE</name>
<dbReference type="PANTHER" id="PTHR22916:SF3">
    <property type="entry name" value="UDP-GLCNAC:BETAGAL BETA-1,3-N-ACETYLGLUCOSAMINYLTRANSFERASE-LIKE PROTEIN 1"/>
    <property type="match status" value="1"/>
</dbReference>
<reference evidence="3" key="1">
    <citation type="journal article" date="2019" name="Int. J. Syst. Evol. Microbiol.">
        <title>The Global Catalogue of Microorganisms (GCM) 10K type strain sequencing project: providing services to taxonomists for standard genome sequencing and annotation.</title>
        <authorList>
            <consortium name="The Broad Institute Genomics Platform"/>
            <consortium name="The Broad Institute Genome Sequencing Center for Infectious Disease"/>
            <person name="Wu L."/>
            <person name="Ma J."/>
        </authorList>
    </citation>
    <scope>NUCLEOTIDE SEQUENCE [LARGE SCALE GENOMIC DNA]</scope>
    <source>
        <strain evidence="3">DT43</strain>
    </source>
</reference>
<organism evidence="2 3">
    <name type="scientific">Streptococcus caledonicus</name>
    <dbReference type="NCBI Taxonomy" id="2614158"/>
    <lineage>
        <taxon>Bacteria</taxon>
        <taxon>Bacillati</taxon>
        <taxon>Bacillota</taxon>
        <taxon>Bacilli</taxon>
        <taxon>Lactobacillales</taxon>
        <taxon>Streptococcaceae</taxon>
        <taxon>Streptococcus</taxon>
    </lineage>
</organism>
<evidence type="ECO:0000313" key="3">
    <source>
        <dbReference type="Proteomes" id="UP001596110"/>
    </source>
</evidence>
<dbReference type="RefSeq" id="WP_156805469.1">
    <property type="nucleotide sequence ID" value="NZ_JBHSOJ010000016.1"/>
</dbReference>
<dbReference type="PANTHER" id="PTHR22916">
    <property type="entry name" value="GLYCOSYLTRANSFERASE"/>
    <property type="match status" value="1"/>
</dbReference>
<dbReference type="SUPFAM" id="SSF53448">
    <property type="entry name" value="Nucleotide-diphospho-sugar transferases"/>
    <property type="match status" value="1"/>
</dbReference>
<protein>
    <submittedName>
        <fullName evidence="2">Glycosyltransferase family 2 protein</fullName>
    </submittedName>
</protein>
<dbReference type="Proteomes" id="UP001596110">
    <property type="component" value="Unassembled WGS sequence"/>
</dbReference>
<feature type="domain" description="Glycosyltransferase 2-like" evidence="1">
    <location>
        <begin position="5"/>
        <end position="112"/>
    </location>
</feature>
<dbReference type="InterPro" id="IPR029044">
    <property type="entry name" value="Nucleotide-diphossugar_trans"/>
</dbReference>
<dbReference type="InterPro" id="IPR001173">
    <property type="entry name" value="Glyco_trans_2-like"/>
</dbReference>
<proteinExistence type="predicted"/>
<dbReference type="CDD" id="cd04196">
    <property type="entry name" value="GT_2_like_d"/>
    <property type="match status" value="1"/>
</dbReference>
<gene>
    <name evidence="2" type="ORF">ACFPQ3_04875</name>
</gene>
<evidence type="ECO:0000313" key="2">
    <source>
        <dbReference type="EMBL" id="MFC5630939.1"/>
    </source>
</evidence>
<dbReference type="Pfam" id="PF00535">
    <property type="entry name" value="Glycos_transf_2"/>
    <property type="match status" value="1"/>
</dbReference>
<keyword evidence="3" id="KW-1185">Reference proteome</keyword>
<dbReference type="Gene3D" id="3.90.550.10">
    <property type="entry name" value="Spore Coat Polysaccharide Biosynthesis Protein SpsA, Chain A"/>
    <property type="match status" value="1"/>
</dbReference>